<evidence type="ECO:0000313" key="3">
    <source>
        <dbReference type="Proteomes" id="UP001627284"/>
    </source>
</evidence>
<feature type="region of interest" description="Disordered" evidence="1">
    <location>
        <begin position="55"/>
        <end position="123"/>
    </location>
</feature>
<protein>
    <submittedName>
        <fullName evidence="2">Uncharacterized protein</fullName>
    </submittedName>
</protein>
<evidence type="ECO:0000313" key="2">
    <source>
        <dbReference type="EMBL" id="KAL3368852.1"/>
    </source>
</evidence>
<keyword evidence="3" id="KW-1185">Reference proteome</keyword>
<name>A0ABD2UMW2_9SOLN</name>
<organism evidence="2 3">
    <name type="scientific">Solanum stoloniferum</name>
    <dbReference type="NCBI Taxonomy" id="62892"/>
    <lineage>
        <taxon>Eukaryota</taxon>
        <taxon>Viridiplantae</taxon>
        <taxon>Streptophyta</taxon>
        <taxon>Embryophyta</taxon>
        <taxon>Tracheophyta</taxon>
        <taxon>Spermatophyta</taxon>
        <taxon>Magnoliopsida</taxon>
        <taxon>eudicotyledons</taxon>
        <taxon>Gunneridae</taxon>
        <taxon>Pentapetalae</taxon>
        <taxon>asterids</taxon>
        <taxon>lamiids</taxon>
        <taxon>Solanales</taxon>
        <taxon>Solanaceae</taxon>
        <taxon>Solanoideae</taxon>
        <taxon>Solaneae</taxon>
        <taxon>Solanum</taxon>
    </lineage>
</organism>
<gene>
    <name evidence="2" type="ORF">AABB24_009587</name>
</gene>
<feature type="non-terminal residue" evidence="2">
    <location>
        <position position="1"/>
    </location>
</feature>
<comment type="caution">
    <text evidence="2">The sequence shown here is derived from an EMBL/GenBank/DDBJ whole genome shotgun (WGS) entry which is preliminary data.</text>
</comment>
<reference evidence="2 3" key="1">
    <citation type="submission" date="2024-05" db="EMBL/GenBank/DDBJ databases">
        <title>De novo assembly of an allotetraploid wild potato.</title>
        <authorList>
            <person name="Hosaka A.J."/>
        </authorList>
    </citation>
    <scope>NUCLEOTIDE SEQUENCE [LARGE SCALE GENOMIC DNA]</scope>
    <source>
        <tissue evidence="2">Young leaves</tissue>
    </source>
</reference>
<dbReference type="AlphaFoldDB" id="A0ABD2UMW2"/>
<feature type="compositionally biased region" description="Basic and acidic residues" evidence="1">
    <location>
        <begin position="55"/>
        <end position="72"/>
    </location>
</feature>
<accession>A0ABD2UMW2</accession>
<proteinExistence type="predicted"/>
<sequence length="123" mass="13766">YSLHLFSLVPHLSTFVGEVANTKRRGATFFLPSPSLFPHLSSLLLLRFLFSSRQAERPHSNRRQQQDQQHRESNRRKTRGCHPLPPPLRPAARRTKPSASISESKAAAPSILAATPTSEDDSD</sequence>
<dbReference type="Proteomes" id="UP001627284">
    <property type="component" value="Unassembled WGS sequence"/>
</dbReference>
<evidence type="ECO:0000256" key="1">
    <source>
        <dbReference type="SAM" id="MobiDB-lite"/>
    </source>
</evidence>
<dbReference type="EMBL" id="JBJKTR010000005">
    <property type="protein sequence ID" value="KAL3368852.1"/>
    <property type="molecule type" value="Genomic_DNA"/>
</dbReference>